<keyword evidence="3" id="KW-0378">Hydrolase</keyword>
<keyword evidence="1" id="KW-0732">Signal</keyword>
<accession>A0A838LE33</accession>
<evidence type="ECO:0000259" key="2">
    <source>
        <dbReference type="Pfam" id="PF09992"/>
    </source>
</evidence>
<dbReference type="GO" id="GO:0016798">
    <property type="term" value="F:hydrolase activity, acting on glycosyl bonds"/>
    <property type="evidence" value="ECO:0007669"/>
    <property type="project" value="UniProtKB-KW"/>
</dbReference>
<proteinExistence type="predicted"/>
<protein>
    <submittedName>
        <fullName evidence="3">Phosphodiester glycosidase family protein</fullName>
    </submittedName>
</protein>
<sequence>MIARAALILAFGLLPSAALAWTKPPPDDACRPAQFEGAQFTLCKAVPGKQTLRLVDRGPDGKPLRRFAKLKALGGKASVAFAMNAGMFDARGLPVGLLVIDGKQEKPLSRKKGSGNFYLKPNGVFYEDATGWHVADTDTYATDQHDGLRFATQSGPMLLVDGALNPQINANGPSQKRRNGVCVDEKGVAWFAISEAPVSFGRFARLFRDKLACKDALYLDGTVSSLWDPAADRLDARAPLGPIVVAEQSK</sequence>
<comment type="caution">
    <text evidence="3">The sequence shown here is derived from an EMBL/GenBank/DDBJ whole genome shotgun (WGS) entry which is preliminary data.</text>
</comment>
<name>A0A838LE33_9SPHN</name>
<dbReference type="RefSeq" id="WP_160364249.1">
    <property type="nucleotide sequence ID" value="NZ_JACEIB010000027.1"/>
</dbReference>
<keyword evidence="4" id="KW-1185">Reference proteome</keyword>
<feature type="signal peptide" evidence="1">
    <location>
        <begin position="1"/>
        <end position="20"/>
    </location>
</feature>
<feature type="domain" description="Phosphodiester glycosidase" evidence="2">
    <location>
        <begin position="79"/>
        <end position="225"/>
    </location>
</feature>
<evidence type="ECO:0000256" key="1">
    <source>
        <dbReference type="SAM" id="SignalP"/>
    </source>
</evidence>
<organism evidence="3 4">
    <name type="scientific">Sphingomonas chungangi</name>
    <dbReference type="NCBI Taxonomy" id="2683589"/>
    <lineage>
        <taxon>Bacteria</taxon>
        <taxon>Pseudomonadati</taxon>
        <taxon>Pseudomonadota</taxon>
        <taxon>Alphaproteobacteria</taxon>
        <taxon>Sphingomonadales</taxon>
        <taxon>Sphingomonadaceae</taxon>
        <taxon>Sphingomonas</taxon>
    </lineage>
</organism>
<dbReference type="InterPro" id="IPR018711">
    <property type="entry name" value="NAGPA"/>
</dbReference>
<reference evidence="3 4" key="1">
    <citation type="submission" date="2020-07" db="EMBL/GenBank/DDBJ databases">
        <authorList>
            <person name="Sun Q."/>
        </authorList>
    </citation>
    <scope>NUCLEOTIDE SEQUENCE [LARGE SCALE GENOMIC DNA]</scope>
    <source>
        <strain evidence="3 4">CGMCC 1.13654</strain>
    </source>
</reference>
<gene>
    <name evidence="3" type="ORF">HZF05_20125</name>
</gene>
<evidence type="ECO:0000313" key="3">
    <source>
        <dbReference type="EMBL" id="MBA2936396.1"/>
    </source>
</evidence>
<dbReference type="Pfam" id="PF09992">
    <property type="entry name" value="NAGPA"/>
    <property type="match status" value="1"/>
</dbReference>
<evidence type="ECO:0000313" key="4">
    <source>
        <dbReference type="Proteomes" id="UP000570166"/>
    </source>
</evidence>
<dbReference type="AlphaFoldDB" id="A0A838LE33"/>
<dbReference type="Proteomes" id="UP000570166">
    <property type="component" value="Unassembled WGS sequence"/>
</dbReference>
<dbReference type="EMBL" id="JACEIB010000027">
    <property type="protein sequence ID" value="MBA2936396.1"/>
    <property type="molecule type" value="Genomic_DNA"/>
</dbReference>
<feature type="chain" id="PRO_5032809182" evidence="1">
    <location>
        <begin position="21"/>
        <end position="250"/>
    </location>
</feature>
<keyword evidence="3" id="KW-0326">Glycosidase</keyword>